<dbReference type="InterPro" id="IPR026000">
    <property type="entry name" value="Apc5_dom"/>
</dbReference>
<gene>
    <name evidence="3" type="ORF">DLJ59_06875</name>
</gene>
<dbReference type="EMBL" id="QGSZ01000150">
    <property type="protein sequence ID" value="RQX05718.1"/>
    <property type="molecule type" value="Genomic_DNA"/>
</dbReference>
<protein>
    <recommendedName>
        <fullName evidence="2">Anaphase-promoting complex subunit 5 domain-containing protein</fullName>
    </recommendedName>
</protein>
<evidence type="ECO:0000313" key="3">
    <source>
        <dbReference type="EMBL" id="RQX05718.1"/>
    </source>
</evidence>
<evidence type="ECO:0000259" key="2">
    <source>
        <dbReference type="Pfam" id="PF12862"/>
    </source>
</evidence>
<evidence type="ECO:0000313" key="4">
    <source>
        <dbReference type="Proteomes" id="UP000282312"/>
    </source>
</evidence>
<dbReference type="PANTHER" id="PTHR19959:SF119">
    <property type="entry name" value="FUNGAL LIPASE-LIKE DOMAIN-CONTAINING PROTEIN"/>
    <property type="match status" value="1"/>
</dbReference>
<dbReference type="Pfam" id="PF12862">
    <property type="entry name" value="ANAPC5"/>
    <property type="match status" value="1"/>
</dbReference>
<feature type="domain" description="Anaphase-promoting complex subunit 5" evidence="2">
    <location>
        <begin position="742"/>
        <end position="775"/>
    </location>
</feature>
<dbReference type="Proteomes" id="UP000282312">
    <property type="component" value="Unassembled WGS sequence"/>
</dbReference>
<dbReference type="SUPFAM" id="SSF48452">
    <property type="entry name" value="TPR-like"/>
    <property type="match status" value="3"/>
</dbReference>
<dbReference type="InterPro" id="IPR011990">
    <property type="entry name" value="TPR-like_helical_dom_sf"/>
</dbReference>
<comment type="caution">
    <text evidence="3">The sequence shown here is derived from an EMBL/GenBank/DDBJ whole genome shotgun (WGS) entry which is preliminary data.</text>
</comment>
<dbReference type="Gene3D" id="1.25.40.10">
    <property type="entry name" value="Tetratricopeptide repeat domain"/>
    <property type="match status" value="4"/>
</dbReference>
<feature type="region of interest" description="Disordered" evidence="1">
    <location>
        <begin position="915"/>
        <end position="937"/>
    </location>
</feature>
<dbReference type="AlphaFoldDB" id="A0A3N9WXW2"/>
<dbReference type="SMART" id="SM00028">
    <property type="entry name" value="TPR"/>
    <property type="match status" value="6"/>
</dbReference>
<sequence>MPLDDLIALREQPSTLLIARRQAIPFTGRSAELANIQTWCDGPQQRRAWVIHAPGGQGKTRLAARAGEEAAAQGWTVGYARHHDDSPVGGDPVSAGDQPLLLIVDYAERWPQSDLHALLRYHAIHAGQLRVLLLGRSIGWWPATAVECDNLDISVDHERWPPRLLQPLAEDQIDRRTLFDAACRRFAEIYQVSDLPVLTPAGQFSDPIYALTLSLHMAALAAVHSYASGEDPPRNSADLSRYLLDRERRYWSKLHGEQGVTTAARTVFIAALAGPQTVADGVALLEHTGLPQAADTSAQKLLDAHARCYPPSTGGIVLEPLYPDRLAEDFIALTLPGPQPTGHADLWAANLITSARNDGGQIRHQPGQLFTREPPRPPEQISRALIFLAASAAHSDHTAERLRILLQADPALAMNADGAALVAITPYLDLGLAADIGRQLPDDRVDLYPAAAALAEHVVSLTPTAAPPEHRALTQSILSSALARAGRWKEALKPAENTVAIYRQLTDANSDYIPELAMALDNLGNRLADVGRQEEALSAAQESATIYRQLADSTEAYLTNLAMALNNHAASLAESGRWEEALAKAEEAVEIYRKPTNANSTHLRDFAMALSNLGNSLSGLGRREEALAMARQAVAIHRRPAMTNRAYLPDLAVALNNLGVGLAEVGRREEALATAEESVKIHRQLAAANPNYIPELAMALNNLGGRLIELGLREEALTPTQEAVTIRRELAMVDPAIYQPKLAVALNNIGTVLAELGLREEALASTQEAVTIDRQLATANPTAYLPDLAGALTNLSSRLAAVDRWEEAMATAAEAVAVYRQLSETSSAAHLPGLASSLMEYARICNEMKTKLPAALAAVTQSITIYQDLAAQLPRIFAAHLIAACLTSADILDCLGQNSEAAQIRQRCARAGETLERAEQAAPRRPPLGDGLGPGAD</sequence>
<dbReference type="Pfam" id="PF13374">
    <property type="entry name" value="TPR_10"/>
    <property type="match status" value="4"/>
</dbReference>
<proteinExistence type="predicted"/>
<accession>A0A3N9WXW2</accession>
<reference evidence="3 4" key="1">
    <citation type="submission" date="2018-05" db="EMBL/GenBank/DDBJ databases">
        <title>Micromonospora from Atacama Desert.</title>
        <authorList>
            <person name="Carro L."/>
            <person name="Goodfellow M."/>
            <person name="Klenk H.-P."/>
        </authorList>
    </citation>
    <scope>NUCLEOTIDE SEQUENCE [LARGE SCALE GENOMIC DNA]</scope>
    <source>
        <strain evidence="3 4">LB39</strain>
    </source>
</reference>
<keyword evidence="4" id="KW-1185">Reference proteome</keyword>
<evidence type="ECO:0000256" key="1">
    <source>
        <dbReference type="SAM" id="MobiDB-lite"/>
    </source>
</evidence>
<dbReference type="Pfam" id="PF13424">
    <property type="entry name" value="TPR_12"/>
    <property type="match status" value="1"/>
</dbReference>
<dbReference type="InterPro" id="IPR019734">
    <property type="entry name" value="TPR_rpt"/>
</dbReference>
<organism evidence="3 4">
    <name type="scientific">Micromonospora inaquosa</name>
    <dbReference type="NCBI Taxonomy" id="2203716"/>
    <lineage>
        <taxon>Bacteria</taxon>
        <taxon>Bacillati</taxon>
        <taxon>Actinomycetota</taxon>
        <taxon>Actinomycetes</taxon>
        <taxon>Micromonosporales</taxon>
        <taxon>Micromonosporaceae</taxon>
        <taxon>Micromonospora</taxon>
    </lineage>
</organism>
<dbReference type="PANTHER" id="PTHR19959">
    <property type="entry name" value="KINESIN LIGHT CHAIN"/>
    <property type="match status" value="1"/>
</dbReference>
<name>A0A3N9WXW2_9ACTN</name>